<keyword evidence="4" id="KW-1185">Reference proteome</keyword>
<comment type="caution">
    <text evidence="3">The sequence shown here is derived from an EMBL/GenBank/DDBJ whole genome shotgun (WGS) entry which is preliminary data.</text>
</comment>
<comment type="similarity">
    <text evidence="1">Belongs to the CinA family.</text>
</comment>
<proteinExistence type="inferred from homology"/>
<dbReference type="InterPro" id="IPR036425">
    <property type="entry name" value="MoaB/Mog-like_dom_sf"/>
</dbReference>
<dbReference type="InterPro" id="IPR008135">
    <property type="entry name" value="Competence-induced_CinA"/>
</dbReference>
<evidence type="ECO:0000313" key="3">
    <source>
        <dbReference type="EMBL" id="GAA1908500.1"/>
    </source>
</evidence>
<dbReference type="HAMAP" id="MF_00226_B">
    <property type="entry name" value="CinA_B"/>
    <property type="match status" value="1"/>
</dbReference>
<dbReference type="InterPro" id="IPR036653">
    <property type="entry name" value="CinA-like_C"/>
</dbReference>
<name>A0ABN2NZS8_9ACTN</name>
<dbReference type="Pfam" id="PF00994">
    <property type="entry name" value="MoCF_biosynth"/>
    <property type="match status" value="1"/>
</dbReference>
<dbReference type="PANTHER" id="PTHR13939:SF0">
    <property type="entry name" value="NMN AMIDOHYDROLASE-LIKE PROTEIN YFAY"/>
    <property type="match status" value="1"/>
</dbReference>
<evidence type="ECO:0000256" key="1">
    <source>
        <dbReference type="HAMAP-Rule" id="MF_00226"/>
    </source>
</evidence>
<dbReference type="InterPro" id="IPR001453">
    <property type="entry name" value="MoaB/Mog_dom"/>
</dbReference>
<dbReference type="Gene3D" id="3.90.950.20">
    <property type="entry name" value="CinA-like"/>
    <property type="match status" value="1"/>
</dbReference>
<dbReference type="EMBL" id="BAAAMY010000002">
    <property type="protein sequence ID" value="GAA1908500.1"/>
    <property type="molecule type" value="Genomic_DNA"/>
</dbReference>
<gene>
    <name evidence="3" type="ORF">GCM10009737_06880</name>
</gene>
<dbReference type="PIRSF" id="PIRSF006728">
    <property type="entry name" value="CinA"/>
    <property type="match status" value="1"/>
</dbReference>
<dbReference type="RefSeq" id="WP_344003766.1">
    <property type="nucleotide sequence ID" value="NZ_BAAAMY010000002.1"/>
</dbReference>
<organism evidence="3 4">
    <name type="scientific">Nocardioides lentus</name>
    <dbReference type="NCBI Taxonomy" id="338077"/>
    <lineage>
        <taxon>Bacteria</taxon>
        <taxon>Bacillati</taxon>
        <taxon>Actinomycetota</taxon>
        <taxon>Actinomycetes</taxon>
        <taxon>Propionibacteriales</taxon>
        <taxon>Nocardioidaceae</taxon>
        <taxon>Nocardioides</taxon>
    </lineage>
</organism>
<dbReference type="Pfam" id="PF02464">
    <property type="entry name" value="CinA"/>
    <property type="match status" value="1"/>
</dbReference>
<dbReference type="NCBIfam" id="TIGR00199">
    <property type="entry name" value="PncC_domain"/>
    <property type="match status" value="1"/>
</dbReference>
<dbReference type="SUPFAM" id="SSF142433">
    <property type="entry name" value="CinA-like"/>
    <property type="match status" value="1"/>
</dbReference>
<dbReference type="PANTHER" id="PTHR13939">
    <property type="entry name" value="NICOTINAMIDE-NUCLEOTIDE AMIDOHYDROLASE PNCC"/>
    <property type="match status" value="1"/>
</dbReference>
<dbReference type="InterPro" id="IPR008136">
    <property type="entry name" value="CinA_C"/>
</dbReference>
<dbReference type="NCBIfam" id="TIGR00200">
    <property type="entry name" value="cinA_nterm"/>
    <property type="match status" value="1"/>
</dbReference>
<dbReference type="CDD" id="cd00885">
    <property type="entry name" value="cinA"/>
    <property type="match status" value="1"/>
</dbReference>
<dbReference type="Proteomes" id="UP001501612">
    <property type="component" value="Unassembled WGS sequence"/>
</dbReference>
<dbReference type="InterPro" id="IPR050101">
    <property type="entry name" value="CinA"/>
</dbReference>
<sequence>MAPRAGIVVTGTEVLTGRVSDANGPWLAEELRTAGVDVGRIVVVGDRPDDLVAAIRSLADCDLVITSGGLGPTADDLTTQVVADLRGRGLRLDEELHDRVRTLVETLSAQRGWDGTGDDMAAGIRKQALVPEGAAWLEPVGTAPGLVVPGDADGPPVVVLPGPPRELQPMWADAARHPLVARALAGATELRQSTVRLWGPPEAELAGMLRQLETERPGALDDLEVTTCLRDGELEVVTRHDPAAQPAADALTAALTDRFGGAVFAPDGRTVDEVVAALLLDAGATVATAESCTAGLLAGRLADLPGSSAYLTGGVVAYANQVKTAQVGVPAETIERVGAVSEEVAVALARGVRERLGTTYGVGVTGVAGPGGGTEEKPVGLVHVCVSGPDGDVPRRLRIHGGRDHVRRRTVVTCLHLLREVLSGVTDATSGGPGR</sequence>
<dbReference type="SUPFAM" id="SSF53218">
    <property type="entry name" value="Molybdenum cofactor biosynthesis proteins"/>
    <property type="match status" value="1"/>
</dbReference>
<accession>A0ABN2NZS8</accession>
<evidence type="ECO:0000313" key="4">
    <source>
        <dbReference type="Proteomes" id="UP001501612"/>
    </source>
</evidence>
<dbReference type="NCBIfam" id="NF001813">
    <property type="entry name" value="PRK00549.1"/>
    <property type="match status" value="1"/>
</dbReference>
<dbReference type="SMART" id="SM00852">
    <property type="entry name" value="MoCF_biosynth"/>
    <property type="match status" value="1"/>
</dbReference>
<protein>
    <recommendedName>
        <fullName evidence="1">CinA-like protein</fullName>
    </recommendedName>
</protein>
<dbReference type="Gene3D" id="3.40.980.10">
    <property type="entry name" value="MoaB/Mog-like domain"/>
    <property type="match status" value="1"/>
</dbReference>
<reference evidence="3 4" key="1">
    <citation type="journal article" date="2019" name="Int. J. Syst. Evol. Microbiol.">
        <title>The Global Catalogue of Microorganisms (GCM) 10K type strain sequencing project: providing services to taxonomists for standard genome sequencing and annotation.</title>
        <authorList>
            <consortium name="The Broad Institute Genomics Platform"/>
            <consortium name="The Broad Institute Genome Sequencing Center for Infectious Disease"/>
            <person name="Wu L."/>
            <person name="Ma J."/>
        </authorList>
    </citation>
    <scope>NUCLEOTIDE SEQUENCE [LARGE SCALE GENOMIC DNA]</scope>
    <source>
        <strain evidence="3 4">JCM 14046</strain>
    </source>
</reference>
<feature type="domain" description="MoaB/Mog" evidence="2">
    <location>
        <begin position="6"/>
        <end position="182"/>
    </location>
</feature>
<evidence type="ECO:0000259" key="2">
    <source>
        <dbReference type="SMART" id="SM00852"/>
    </source>
</evidence>